<reference evidence="2" key="1">
    <citation type="submission" date="2017-07" db="EMBL/GenBank/DDBJ databases">
        <title>Taro Niue Genome Assembly and Annotation.</title>
        <authorList>
            <person name="Atibalentja N."/>
            <person name="Keating K."/>
            <person name="Fields C.J."/>
        </authorList>
    </citation>
    <scope>NUCLEOTIDE SEQUENCE</scope>
    <source>
        <strain evidence="2">Niue_2</strain>
        <tissue evidence="2">Leaf</tissue>
    </source>
</reference>
<gene>
    <name evidence="2" type="ORF">Taro_036023</name>
</gene>
<feature type="region of interest" description="Disordered" evidence="1">
    <location>
        <begin position="1"/>
        <end position="70"/>
    </location>
</feature>
<comment type="caution">
    <text evidence="2">The sequence shown here is derived from an EMBL/GenBank/DDBJ whole genome shotgun (WGS) entry which is preliminary data.</text>
</comment>
<evidence type="ECO:0000313" key="3">
    <source>
        <dbReference type="Proteomes" id="UP000652761"/>
    </source>
</evidence>
<proteinExistence type="predicted"/>
<evidence type="ECO:0000256" key="1">
    <source>
        <dbReference type="SAM" id="MobiDB-lite"/>
    </source>
</evidence>
<dbReference type="AlphaFoldDB" id="A0A843WGJ6"/>
<feature type="compositionally biased region" description="Polar residues" evidence="1">
    <location>
        <begin position="55"/>
        <end position="65"/>
    </location>
</feature>
<organism evidence="2 3">
    <name type="scientific">Colocasia esculenta</name>
    <name type="common">Wild taro</name>
    <name type="synonym">Arum esculentum</name>
    <dbReference type="NCBI Taxonomy" id="4460"/>
    <lineage>
        <taxon>Eukaryota</taxon>
        <taxon>Viridiplantae</taxon>
        <taxon>Streptophyta</taxon>
        <taxon>Embryophyta</taxon>
        <taxon>Tracheophyta</taxon>
        <taxon>Spermatophyta</taxon>
        <taxon>Magnoliopsida</taxon>
        <taxon>Liliopsida</taxon>
        <taxon>Araceae</taxon>
        <taxon>Aroideae</taxon>
        <taxon>Colocasieae</taxon>
        <taxon>Colocasia</taxon>
    </lineage>
</organism>
<evidence type="ECO:0000313" key="2">
    <source>
        <dbReference type="EMBL" id="MQM03244.1"/>
    </source>
</evidence>
<feature type="compositionally biased region" description="Low complexity" evidence="1">
    <location>
        <begin position="7"/>
        <end position="23"/>
    </location>
</feature>
<keyword evidence="3" id="KW-1185">Reference proteome</keyword>
<name>A0A843WGJ6_COLES</name>
<sequence length="86" mass="9347">MGRLQPSTCQSTLSPSRSSSLGTRCRKAFLYGRESHSSRNSSSSSGFHPIPHWPSWSSGGEQSSRMPVIGQQFAEVAVEEQPPLTP</sequence>
<dbReference type="Proteomes" id="UP000652761">
    <property type="component" value="Unassembled WGS sequence"/>
</dbReference>
<dbReference type="EMBL" id="NMUH01002999">
    <property type="protein sequence ID" value="MQM03244.1"/>
    <property type="molecule type" value="Genomic_DNA"/>
</dbReference>
<accession>A0A843WGJ6</accession>
<protein>
    <submittedName>
        <fullName evidence="2">Uncharacterized protein</fullName>
    </submittedName>
</protein>